<evidence type="ECO:0000256" key="9">
    <source>
        <dbReference type="ARBA" id="ARBA00023180"/>
    </source>
</evidence>
<comment type="similarity">
    <text evidence="2 11">Belongs to the methyltransferase superfamily.</text>
</comment>
<evidence type="ECO:0000256" key="8">
    <source>
        <dbReference type="ARBA" id="ARBA00023136"/>
    </source>
</evidence>
<dbReference type="CDD" id="cd02440">
    <property type="entry name" value="AdoMet_MTases"/>
    <property type="match status" value="1"/>
</dbReference>
<dbReference type="KEGG" id="mcha:111017568"/>
<dbReference type="GeneID" id="111017568"/>
<dbReference type="PANTHER" id="PTHR10108:SF1083">
    <property type="entry name" value="METHYLTRANSFERASE PMT4-RELATED"/>
    <property type="match status" value="1"/>
</dbReference>
<evidence type="ECO:0000256" key="6">
    <source>
        <dbReference type="ARBA" id="ARBA00022968"/>
    </source>
</evidence>
<dbReference type="InterPro" id="IPR004159">
    <property type="entry name" value="Put_SAM_MeTrfase"/>
</dbReference>
<keyword evidence="8 11" id="KW-0472">Membrane</keyword>
<proteinExistence type="inferred from homology"/>
<dbReference type="OrthoDB" id="2013972at2759"/>
<keyword evidence="9 11" id="KW-0325">Glycoprotein</keyword>
<dbReference type="GO" id="GO:0012505">
    <property type="term" value="C:endomembrane system"/>
    <property type="evidence" value="ECO:0007669"/>
    <property type="project" value="UniProtKB-SubCell"/>
</dbReference>
<organism evidence="12 13">
    <name type="scientific">Momordica charantia</name>
    <name type="common">Bitter gourd</name>
    <name type="synonym">Balsam pear</name>
    <dbReference type="NCBI Taxonomy" id="3673"/>
    <lineage>
        <taxon>Eukaryota</taxon>
        <taxon>Viridiplantae</taxon>
        <taxon>Streptophyta</taxon>
        <taxon>Embryophyta</taxon>
        <taxon>Tracheophyta</taxon>
        <taxon>Spermatophyta</taxon>
        <taxon>Magnoliopsida</taxon>
        <taxon>eudicotyledons</taxon>
        <taxon>Gunneridae</taxon>
        <taxon>Pentapetalae</taxon>
        <taxon>rosids</taxon>
        <taxon>fabids</taxon>
        <taxon>Cucurbitales</taxon>
        <taxon>Cucurbitaceae</taxon>
        <taxon>Momordiceae</taxon>
        <taxon>Momordica</taxon>
    </lineage>
</organism>
<dbReference type="PANTHER" id="PTHR10108">
    <property type="entry name" value="SAM-DEPENDENT METHYLTRANSFERASE"/>
    <property type="match status" value="1"/>
</dbReference>
<evidence type="ECO:0000313" key="12">
    <source>
        <dbReference type="Proteomes" id="UP000504603"/>
    </source>
</evidence>
<keyword evidence="12" id="KW-1185">Reference proteome</keyword>
<dbReference type="RefSeq" id="XP_022149060.1">
    <property type="nucleotide sequence ID" value="XM_022293368.1"/>
</dbReference>
<dbReference type="AlphaFoldDB" id="A0A6J1D4P9"/>
<protein>
    <recommendedName>
        <fullName evidence="11">Methyltransferase</fullName>
        <ecNumber evidence="11">2.1.1.-</ecNumber>
    </recommendedName>
</protein>
<reference evidence="13" key="1">
    <citation type="submission" date="2025-08" db="UniProtKB">
        <authorList>
            <consortium name="RefSeq"/>
        </authorList>
    </citation>
    <scope>IDENTIFICATION</scope>
    <source>
        <strain evidence="13">OHB3-1</strain>
    </source>
</reference>
<evidence type="ECO:0000256" key="1">
    <source>
        <dbReference type="ARBA" id="ARBA00004606"/>
    </source>
</evidence>
<evidence type="ECO:0000256" key="11">
    <source>
        <dbReference type="RuleBase" id="RU366043"/>
    </source>
</evidence>
<evidence type="ECO:0000256" key="10">
    <source>
        <dbReference type="ARBA" id="ARBA00037847"/>
    </source>
</evidence>
<dbReference type="Gene3D" id="3.40.50.150">
    <property type="entry name" value="Vaccinia Virus protein VP39"/>
    <property type="match status" value="1"/>
</dbReference>
<keyword evidence="3 11" id="KW-0489">Methyltransferase</keyword>
<dbReference type="EC" id="2.1.1.-" evidence="11"/>
<dbReference type="GO" id="GO:0016020">
    <property type="term" value="C:membrane"/>
    <property type="evidence" value="ECO:0007669"/>
    <property type="project" value="UniProtKB-SubCell"/>
</dbReference>
<keyword evidence="5 11" id="KW-0812">Transmembrane</keyword>
<keyword evidence="4 11" id="KW-0808">Transferase</keyword>
<evidence type="ECO:0000256" key="5">
    <source>
        <dbReference type="ARBA" id="ARBA00022692"/>
    </source>
</evidence>
<accession>A0A6J1D4P9</accession>
<feature type="transmembrane region" description="Helical" evidence="11">
    <location>
        <begin position="51"/>
        <end position="69"/>
    </location>
</feature>
<dbReference type="Proteomes" id="UP000504603">
    <property type="component" value="Unplaced"/>
</dbReference>
<comment type="subcellular location">
    <subcellularLocation>
        <location evidence="10">Endomembrane system</location>
        <topology evidence="10">Single-pass membrane protein</topology>
    </subcellularLocation>
    <subcellularLocation>
        <location evidence="1 11">Membrane</location>
        <topology evidence="1 11">Single-pass type II membrane protein</topology>
    </subcellularLocation>
</comment>
<keyword evidence="6 11" id="KW-0735">Signal-anchor</keyword>
<evidence type="ECO:0000313" key="13">
    <source>
        <dbReference type="RefSeq" id="XP_022149060.1"/>
    </source>
</evidence>
<dbReference type="Pfam" id="PF03141">
    <property type="entry name" value="Methyltransf_29"/>
    <property type="match status" value="1"/>
</dbReference>
<gene>
    <name evidence="13" type="primary">LOC111017568</name>
</gene>
<dbReference type="InterPro" id="IPR029063">
    <property type="entry name" value="SAM-dependent_MTases_sf"/>
</dbReference>
<dbReference type="FunFam" id="3.40.50.150:FF:000119">
    <property type="entry name" value="probable pectin methyltransferase QUA2"/>
    <property type="match status" value="1"/>
</dbReference>
<name>A0A6J1D4P9_MOMCH</name>
<dbReference type="SUPFAM" id="SSF53335">
    <property type="entry name" value="S-adenosyl-L-methionine-dependent methyltransferases"/>
    <property type="match status" value="2"/>
</dbReference>
<evidence type="ECO:0000256" key="7">
    <source>
        <dbReference type="ARBA" id="ARBA00022989"/>
    </source>
</evidence>
<dbReference type="GO" id="GO:0005737">
    <property type="term" value="C:cytoplasm"/>
    <property type="evidence" value="ECO:0007669"/>
    <property type="project" value="TreeGrafter"/>
</dbReference>
<evidence type="ECO:0000256" key="2">
    <source>
        <dbReference type="ARBA" id="ARBA00008361"/>
    </source>
</evidence>
<evidence type="ECO:0000256" key="3">
    <source>
        <dbReference type="ARBA" id="ARBA00022603"/>
    </source>
</evidence>
<evidence type="ECO:0000256" key="4">
    <source>
        <dbReference type="ARBA" id="ARBA00022679"/>
    </source>
</evidence>
<dbReference type="GO" id="GO:0032259">
    <property type="term" value="P:methylation"/>
    <property type="evidence" value="ECO:0007669"/>
    <property type="project" value="UniProtKB-KW"/>
</dbReference>
<keyword evidence="7 11" id="KW-1133">Transmembrane helix</keyword>
<dbReference type="GO" id="GO:0008168">
    <property type="term" value="F:methyltransferase activity"/>
    <property type="evidence" value="ECO:0007669"/>
    <property type="project" value="UniProtKB-UniRule"/>
</dbReference>
<sequence>MLYALLRDINRRRFPFRVILNWIIDGTSEILDMRSSWVNKISVILGSKPPFSWLILCLISVLALIAVLGTSTSNAFDSVTTTPVSDIYTSYRRQKERAAIDLFDLKSLSLGTTRLKEFGLCGKERENHVPCYNVTANMLAGYIDEQEYDRHCEVSRAADRCLVRPPKDYKIPLSWPAGRDIIWSGNVKITREQLLSSGSPTKRLMLLEENQISFHSEDGDGVKEYSFQIAEMIGLGSDSEFLQAGVRTILDIGCGFGSFGAHLISMNVMVMCIATYEATGSQVQMALERGLPAMLGNFNTKQLPYPSLSFDMVHCAQCGISWNDKGGMFLIEADRLLRPGGYFVLTTPTGKPVGSSLSTKRINILTPLEEMTQRLCWSLLAQQYETYIWQKTTDPQCYLSHKQEVLPLCKEGHDTPSYYQHLVPCLSSTTSKRWIPIQNRSSGSHLSSAELEVHGVRSADYSDDLQIWRSALKNYWSLLTPLIFSDHPKRPGDEDPLPPFNMIRNVMDMNAHYGGLNAAFVEEKKTVWVMNVVPVDSRNTLPLILDQGFAGVLHDWCEPFPTYPRTYDLLHANELLSQLSSSRCGMIELLLEMDRILRPEGWVILHDKVGPIEKARMLATQIRWEARVIDIQNGSDQRLLVCQKPFVKK</sequence>